<proteinExistence type="predicted"/>
<name>A0A0F8VW53_9ZZZZ</name>
<evidence type="ECO:0000313" key="1">
    <source>
        <dbReference type="EMBL" id="KKK40185.1"/>
    </source>
</evidence>
<organism evidence="1">
    <name type="scientific">marine sediment metagenome</name>
    <dbReference type="NCBI Taxonomy" id="412755"/>
    <lineage>
        <taxon>unclassified sequences</taxon>
        <taxon>metagenomes</taxon>
        <taxon>ecological metagenomes</taxon>
    </lineage>
</organism>
<comment type="caution">
    <text evidence="1">The sequence shown here is derived from an EMBL/GenBank/DDBJ whole genome shotgun (WGS) entry which is preliminary data.</text>
</comment>
<reference evidence="1" key="1">
    <citation type="journal article" date="2015" name="Nature">
        <title>Complex archaea that bridge the gap between prokaryotes and eukaryotes.</title>
        <authorList>
            <person name="Spang A."/>
            <person name="Saw J.H."/>
            <person name="Jorgensen S.L."/>
            <person name="Zaremba-Niedzwiedzka K."/>
            <person name="Martijn J."/>
            <person name="Lind A.E."/>
            <person name="van Eijk R."/>
            <person name="Schleper C."/>
            <person name="Guy L."/>
            <person name="Ettema T.J."/>
        </authorList>
    </citation>
    <scope>NUCLEOTIDE SEQUENCE</scope>
</reference>
<dbReference type="AlphaFoldDB" id="A0A0F8VW53"/>
<sequence>MKPKKAYKSIELVEFTTVAGNIRDLIQGYSIKYYPKANDLPNKIALCIHLKKPEIEDPKKQPMPRYLFIESTEQLKDLIFNLTKAYFYFKDKKTSPVSRERFRIINLSDFLKKLEEHQREVWRQGSY</sequence>
<gene>
    <name evidence="1" type="ORF">LCGC14_3146640</name>
</gene>
<dbReference type="EMBL" id="LAZR01070497">
    <property type="protein sequence ID" value="KKK40185.1"/>
    <property type="molecule type" value="Genomic_DNA"/>
</dbReference>
<protein>
    <submittedName>
        <fullName evidence="1">Uncharacterized protein</fullName>
    </submittedName>
</protein>
<accession>A0A0F8VW53</accession>